<dbReference type="RefSeq" id="WP_179279632.1">
    <property type="nucleotide sequence ID" value="NZ_FZOF01000001.1"/>
</dbReference>
<keyword evidence="3 6" id="KW-0812">Transmembrane</keyword>
<comment type="subcellular location">
    <subcellularLocation>
        <location evidence="1">Cell membrane</location>
        <topology evidence="1">Multi-pass membrane protein</topology>
    </subcellularLocation>
</comment>
<organism evidence="8 9">
    <name type="scientific">Actinacidiphila glaucinigra</name>
    <dbReference type="NCBI Taxonomy" id="235986"/>
    <lineage>
        <taxon>Bacteria</taxon>
        <taxon>Bacillati</taxon>
        <taxon>Actinomycetota</taxon>
        <taxon>Actinomycetes</taxon>
        <taxon>Kitasatosporales</taxon>
        <taxon>Streptomycetaceae</taxon>
        <taxon>Actinacidiphila</taxon>
    </lineage>
</organism>
<dbReference type="InterPro" id="IPR011701">
    <property type="entry name" value="MFS"/>
</dbReference>
<gene>
    <name evidence="8" type="ORF">SAMN05216252_101558</name>
</gene>
<accession>A0A238ZTP8</accession>
<feature type="transmembrane region" description="Helical" evidence="6">
    <location>
        <begin position="181"/>
        <end position="200"/>
    </location>
</feature>
<evidence type="ECO:0000256" key="4">
    <source>
        <dbReference type="ARBA" id="ARBA00022989"/>
    </source>
</evidence>
<feature type="transmembrane region" description="Helical" evidence="6">
    <location>
        <begin position="60"/>
        <end position="81"/>
    </location>
</feature>
<dbReference type="AlphaFoldDB" id="A0A238ZTP8"/>
<proteinExistence type="predicted"/>
<dbReference type="EMBL" id="FZOF01000001">
    <property type="protein sequence ID" value="SNR86806.1"/>
    <property type="molecule type" value="Genomic_DNA"/>
</dbReference>
<evidence type="ECO:0000256" key="6">
    <source>
        <dbReference type="SAM" id="Phobius"/>
    </source>
</evidence>
<dbReference type="Gene3D" id="1.20.1250.20">
    <property type="entry name" value="MFS general substrate transporter like domains"/>
    <property type="match status" value="1"/>
</dbReference>
<dbReference type="PROSITE" id="PS50850">
    <property type="entry name" value="MFS"/>
    <property type="match status" value="1"/>
</dbReference>
<dbReference type="Proteomes" id="UP000198280">
    <property type="component" value="Unassembled WGS sequence"/>
</dbReference>
<keyword evidence="9" id="KW-1185">Reference proteome</keyword>
<feature type="transmembrane region" description="Helical" evidence="6">
    <location>
        <begin position="391"/>
        <end position="411"/>
    </location>
</feature>
<feature type="transmembrane region" description="Helical" evidence="6">
    <location>
        <begin position="266"/>
        <end position="291"/>
    </location>
</feature>
<dbReference type="InterPro" id="IPR020846">
    <property type="entry name" value="MFS_dom"/>
</dbReference>
<evidence type="ECO:0000256" key="5">
    <source>
        <dbReference type="ARBA" id="ARBA00023136"/>
    </source>
</evidence>
<keyword evidence="5 6" id="KW-0472">Membrane</keyword>
<sequence>MTAPAIAATALTPSRAPAHRDPNVLRWLAAFTASIVGDAVWFLALSWAATRAGDPGRAGLVLAAGAVPRAVLMLGGGVLADRFGPRRIVIGSDLTRCAVMFAAAALLALTTPGLWALAVVALLFGAVDAVFLPAVGALPARITGPDQLGRLHGMKGIAMRVGNVAGASLGGTAVATGGAPVAFAAAGVLFSVSLVLLVAVRVAPLPPDDRSAPADGTAWRDLVEGLRYLRGRRVLTALMVVIAVGELGFAGPFNIGLALVAAERGWGAAGLGWIVSGFGAGAGAASLLLTVRGRLPRAGLAQACCLGLAAVAMAAFAFVPALPGAVALAVVVGLVAGLSGALCGALLQTLTEPAYLGRVSSVAALFSLGLAPMSYPLTGAAIGAWGPQPVFVASAAVAAAGAVVGVAAPALRRAELARRPG</sequence>
<reference evidence="8 9" key="1">
    <citation type="submission" date="2017-06" db="EMBL/GenBank/DDBJ databases">
        <authorList>
            <person name="Kim H.J."/>
            <person name="Triplett B.A."/>
        </authorList>
    </citation>
    <scope>NUCLEOTIDE SEQUENCE [LARGE SCALE GENOMIC DNA]</scope>
    <source>
        <strain evidence="8 9">CGMCC 4.1858</strain>
    </source>
</reference>
<dbReference type="PANTHER" id="PTHR23513:SF17">
    <property type="entry name" value="MEMBRANE PROTEIN"/>
    <property type="match status" value="1"/>
</dbReference>
<dbReference type="Pfam" id="PF07690">
    <property type="entry name" value="MFS_1"/>
    <property type="match status" value="1"/>
</dbReference>
<keyword evidence="2" id="KW-1003">Cell membrane</keyword>
<name>A0A238ZTP8_9ACTN</name>
<dbReference type="GO" id="GO:0005886">
    <property type="term" value="C:plasma membrane"/>
    <property type="evidence" value="ECO:0007669"/>
    <property type="project" value="UniProtKB-SubCell"/>
</dbReference>
<evidence type="ECO:0000256" key="1">
    <source>
        <dbReference type="ARBA" id="ARBA00004651"/>
    </source>
</evidence>
<feature type="transmembrane region" description="Helical" evidence="6">
    <location>
        <begin position="325"/>
        <end position="347"/>
    </location>
</feature>
<feature type="domain" description="Major facilitator superfamily (MFS) profile" evidence="7">
    <location>
        <begin position="18"/>
        <end position="413"/>
    </location>
</feature>
<evidence type="ECO:0000256" key="3">
    <source>
        <dbReference type="ARBA" id="ARBA00022692"/>
    </source>
</evidence>
<feature type="transmembrane region" description="Helical" evidence="6">
    <location>
        <begin position="298"/>
        <end position="319"/>
    </location>
</feature>
<dbReference type="SUPFAM" id="SSF103473">
    <property type="entry name" value="MFS general substrate transporter"/>
    <property type="match status" value="1"/>
</dbReference>
<evidence type="ECO:0000259" key="7">
    <source>
        <dbReference type="PROSITE" id="PS50850"/>
    </source>
</evidence>
<feature type="transmembrane region" description="Helical" evidence="6">
    <location>
        <begin position="359"/>
        <end position="385"/>
    </location>
</feature>
<protein>
    <submittedName>
        <fullName evidence="8">Predicted arabinose efflux permease, MFS family</fullName>
    </submittedName>
</protein>
<keyword evidence="4 6" id="KW-1133">Transmembrane helix</keyword>
<evidence type="ECO:0000313" key="8">
    <source>
        <dbReference type="EMBL" id="SNR86806.1"/>
    </source>
</evidence>
<evidence type="ECO:0000313" key="9">
    <source>
        <dbReference type="Proteomes" id="UP000198280"/>
    </source>
</evidence>
<dbReference type="GO" id="GO:0022857">
    <property type="term" value="F:transmembrane transporter activity"/>
    <property type="evidence" value="ECO:0007669"/>
    <property type="project" value="InterPro"/>
</dbReference>
<dbReference type="CDD" id="cd06173">
    <property type="entry name" value="MFS_MefA_like"/>
    <property type="match status" value="1"/>
</dbReference>
<dbReference type="InterPro" id="IPR036259">
    <property type="entry name" value="MFS_trans_sf"/>
</dbReference>
<dbReference type="PANTHER" id="PTHR23513">
    <property type="entry name" value="INTEGRAL MEMBRANE EFFLUX PROTEIN-RELATED"/>
    <property type="match status" value="1"/>
</dbReference>
<evidence type="ECO:0000256" key="2">
    <source>
        <dbReference type="ARBA" id="ARBA00022475"/>
    </source>
</evidence>
<feature type="transmembrane region" description="Helical" evidence="6">
    <location>
        <begin position="24"/>
        <end position="48"/>
    </location>
</feature>
<feature type="transmembrane region" description="Helical" evidence="6">
    <location>
        <begin position="234"/>
        <end position="260"/>
    </location>
</feature>